<organism evidence="1 2">
    <name type="scientific">Peronosclerospora sorghi</name>
    <dbReference type="NCBI Taxonomy" id="230839"/>
    <lineage>
        <taxon>Eukaryota</taxon>
        <taxon>Sar</taxon>
        <taxon>Stramenopiles</taxon>
        <taxon>Oomycota</taxon>
        <taxon>Peronosporomycetes</taxon>
        <taxon>Peronosporales</taxon>
        <taxon>Peronosporaceae</taxon>
        <taxon>Peronosclerospora</taxon>
    </lineage>
</organism>
<keyword evidence="2" id="KW-1185">Reference proteome</keyword>
<dbReference type="Proteomes" id="UP001163321">
    <property type="component" value="Chromosome 5"/>
</dbReference>
<accession>A0ACC0W0F9</accession>
<gene>
    <name evidence="1" type="ORF">PsorP6_009118</name>
</gene>
<sequence>MKRANVRNQMVTDAQGRRRFHGAFTGGFSAGYYNSVGSKEGWTPRTFSSARGNRSSRIEQRPEDFMDEEDDPLLGKRLETSERYDTLQTGAKRQLQEQKQQVPSKAGVIPEFNLPDDWVLPVNDSIGAKLLKQMGWKEGHGIGLRKRKLKFEDEEKQEPGQLMQDVSEDKTVKQSLDNADEEVYVPPRKVFDLKKVFSKPKLDRYGAGFDPYIDAPEFLALKQHQAKQKDKETPCQSVSFLDALKATDGSNLATSGYGLGALEENDDIDVYGNVSMAEFDRAIAPNGARTEVKRLEFSTQDSLRHNKRKSSGGFCSDGRPVLPGFELAASKEKPPKFVSMRLAVPSGFKPYHSFDDDQDDAVSALYRKFNFSTLKPNNGVVVTANMRSDLLKDDRQSAQSGSGVGVGASSVARRSVFNMLGEDQKAKLFNAAKEAKQGLFPSRQTSTAAVEKTVRNRQPLVCGSDGDQFRATISASIAKRFISSRCRVDENKSDSSFINESLATKSRRSQSLWIPKSLLCKRFHVKCMGPTGSNGVNDKNDKKRDLFNEELVPQIMEYAAERAACHQPIVDVDNPKSESVHETQGIEVSNLTPLPAIEKSCASLLKSIFEPQDEEARSEEDTSDSNGSDEDGREVRDVSKETFDSDLSFGASYDNDEVKRKRVRSVSEGTDDGRDYKRQVKKEKRKHKKHKKHPKQLLSRGDNHKKHQRERKSLKH</sequence>
<reference evidence="1 2" key="1">
    <citation type="journal article" date="2022" name="bioRxiv">
        <title>The genome of the oomycete Peronosclerospora sorghi, a cosmopolitan pathogen of maize and sorghum, is inflated with dispersed pseudogenes.</title>
        <authorList>
            <person name="Fletcher K."/>
            <person name="Martin F."/>
            <person name="Isakeit T."/>
            <person name="Cavanaugh K."/>
            <person name="Magill C."/>
            <person name="Michelmore R."/>
        </authorList>
    </citation>
    <scope>NUCLEOTIDE SEQUENCE [LARGE SCALE GENOMIC DNA]</scope>
    <source>
        <strain evidence="1">P6</strain>
    </source>
</reference>
<comment type="caution">
    <text evidence="1">The sequence shown here is derived from an EMBL/GenBank/DDBJ whole genome shotgun (WGS) entry which is preliminary data.</text>
</comment>
<evidence type="ECO:0000313" key="1">
    <source>
        <dbReference type="EMBL" id="KAI9911584.1"/>
    </source>
</evidence>
<name>A0ACC0W0F9_9STRA</name>
<dbReference type="EMBL" id="CM047584">
    <property type="protein sequence ID" value="KAI9911584.1"/>
    <property type="molecule type" value="Genomic_DNA"/>
</dbReference>
<protein>
    <submittedName>
        <fullName evidence="1">Uncharacterized protein</fullName>
    </submittedName>
</protein>
<evidence type="ECO:0000313" key="2">
    <source>
        <dbReference type="Proteomes" id="UP001163321"/>
    </source>
</evidence>
<proteinExistence type="predicted"/>